<feature type="transmembrane region" description="Helical" evidence="1">
    <location>
        <begin position="176"/>
        <end position="199"/>
    </location>
</feature>
<organism evidence="3 4">
    <name type="scientific">Bacillus aerolatus</name>
    <dbReference type="NCBI Taxonomy" id="2653354"/>
    <lineage>
        <taxon>Bacteria</taxon>
        <taxon>Bacillati</taxon>
        <taxon>Bacillota</taxon>
        <taxon>Bacilli</taxon>
        <taxon>Bacillales</taxon>
        <taxon>Bacillaceae</taxon>
        <taxon>Bacillus</taxon>
    </lineage>
</organism>
<dbReference type="EMBL" id="WEIO01000020">
    <property type="protein sequence ID" value="KAB7704071.1"/>
    <property type="molecule type" value="Genomic_DNA"/>
</dbReference>
<sequence length="445" mass="49108">MEAKQHIQEKSAPDRKAVPSQMWKFFVYSFIGGFIFFVPITVGDKKSIILDHIVSYIQLYAGPFLPYYALLIIAAGALYPFVSGIWKQSTVNIIFSIFKVLGLAVGVMLVFNRGPAWLFDPNMGPFLFNKLVIPVGLLVPIGAVFLALLVGYGLLEYIGVLTRPIMRPIWKTPGRSAIDAVASFVGSYSVGLLITNRIYKEGKYNAKEASIIATGFSTVSATFMVIVAKTLGLMDMWNTYFWLTFFVTFLVTAITVRIWPLSKIKEEYYEGSTPQPEAEVKGNLLAAAWEEAKETAANSPRLLDNIWLNIKDGLLMAMAILPSILSIGLLGLVLAEYTPVFDWIGYIFYPFTAALQLPEPMLVAKASALSIAEMFLPALLVTKAVLEVKIIVAIVSVSAIVFFSALVPCIVSTEIPLSIPTLIIIWIERVILTLIIATPLVYLLI</sequence>
<dbReference type="AlphaFoldDB" id="A0A6I1FAL7"/>
<dbReference type="Proteomes" id="UP000429595">
    <property type="component" value="Unassembled WGS sequence"/>
</dbReference>
<comment type="caution">
    <text evidence="3">The sequence shown here is derived from an EMBL/GenBank/DDBJ whole genome shotgun (WGS) entry which is preliminary data.</text>
</comment>
<feature type="transmembrane region" description="Helical" evidence="1">
    <location>
        <begin position="388"/>
        <end position="411"/>
    </location>
</feature>
<gene>
    <name evidence="3" type="ORF">F9802_19155</name>
</gene>
<feature type="transmembrane region" description="Helical" evidence="1">
    <location>
        <begin position="313"/>
        <end position="333"/>
    </location>
</feature>
<keyword evidence="1" id="KW-0812">Transmembrane</keyword>
<feature type="transmembrane region" description="Helical" evidence="1">
    <location>
        <begin position="25"/>
        <end position="42"/>
    </location>
</feature>
<feature type="transmembrane region" description="Helical" evidence="1">
    <location>
        <begin position="423"/>
        <end position="444"/>
    </location>
</feature>
<proteinExistence type="predicted"/>
<protein>
    <submittedName>
        <fullName evidence="3">YjiH family protein</fullName>
    </submittedName>
</protein>
<keyword evidence="4" id="KW-1185">Reference proteome</keyword>
<reference evidence="3 4" key="1">
    <citation type="submission" date="2019-10" db="EMBL/GenBank/DDBJ databases">
        <title>Bacillus aerolatum sp. nov., isolated from bioaerosol of sport playgrounds.</title>
        <authorList>
            <person name="Chen P."/>
            <person name="Zhang G."/>
        </authorList>
    </citation>
    <scope>NUCLEOTIDE SEQUENCE [LARGE SCALE GENOMIC DNA]</scope>
    <source>
        <strain evidence="3 4">CX253</strain>
    </source>
</reference>
<name>A0A6I1FAL7_9BACI</name>
<keyword evidence="1" id="KW-1133">Transmembrane helix</keyword>
<evidence type="ECO:0000256" key="1">
    <source>
        <dbReference type="SAM" id="Phobius"/>
    </source>
</evidence>
<dbReference type="InterPro" id="IPR011642">
    <property type="entry name" value="Gate_dom"/>
</dbReference>
<evidence type="ECO:0000259" key="2">
    <source>
        <dbReference type="Pfam" id="PF07670"/>
    </source>
</evidence>
<dbReference type="RefSeq" id="WP_152154698.1">
    <property type="nucleotide sequence ID" value="NZ_WEIO01000020.1"/>
</dbReference>
<feature type="transmembrane region" description="Helical" evidence="1">
    <location>
        <begin position="211"/>
        <end position="228"/>
    </location>
</feature>
<dbReference type="Pfam" id="PF07670">
    <property type="entry name" value="Gate"/>
    <property type="match status" value="1"/>
</dbReference>
<evidence type="ECO:0000313" key="3">
    <source>
        <dbReference type="EMBL" id="KAB7704071.1"/>
    </source>
</evidence>
<keyword evidence="1" id="KW-0472">Membrane</keyword>
<feature type="transmembrane region" description="Helical" evidence="1">
    <location>
        <begin position="65"/>
        <end position="86"/>
    </location>
</feature>
<feature type="transmembrane region" description="Helical" evidence="1">
    <location>
        <begin position="240"/>
        <end position="259"/>
    </location>
</feature>
<feature type="domain" description="Nucleoside transporter/FeoB GTPase Gate" evidence="2">
    <location>
        <begin position="133"/>
        <end position="233"/>
    </location>
</feature>
<feature type="transmembrane region" description="Helical" evidence="1">
    <location>
        <begin position="93"/>
        <end position="111"/>
    </location>
</feature>
<feature type="transmembrane region" description="Helical" evidence="1">
    <location>
        <begin position="131"/>
        <end position="155"/>
    </location>
</feature>
<accession>A0A6I1FAL7</accession>
<evidence type="ECO:0000313" key="4">
    <source>
        <dbReference type="Proteomes" id="UP000429595"/>
    </source>
</evidence>